<accession>A0ABY1UZP6</accession>
<evidence type="ECO:0000313" key="2">
    <source>
        <dbReference type="Proteomes" id="UP000256710"/>
    </source>
</evidence>
<evidence type="ECO:0000313" key="1">
    <source>
        <dbReference type="EMBL" id="SOZ35592.1"/>
    </source>
</evidence>
<dbReference type="Proteomes" id="UP000256710">
    <property type="component" value="Unassembled WGS sequence"/>
</dbReference>
<keyword evidence="2" id="KW-1185">Reference proteome</keyword>
<comment type="caution">
    <text evidence="1">The sequence shown here is derived from an EMBL/GenBank/DDBJ whole genome shotgun (WGS) entry which is preliminary data.</text>
</comment>
<dbReference type="EMBL" id="OFTC01000011">
    <property type="protein sequence ID" value="SOZ35592.1"/>
    <property type="molecule type" value="Genomic_DNA"/>
</dbReference>
<name>A0ABY1UZP6_9BURK</name>
<organism evidence="1 2">
    <name type="scientific">Cupriavidus neocaledonicus</name>
    <dbReference type="NCBI Taxonomy" id="1040979"/>
    <lineage>
        <taxon>Bacteria</taxon>
        <taxon>Pseudomonadati</taxon>
        <taxon>Pseudomonadota</taxon>
        <taxon>Betaproteobacteria</taxon>
        <taxon>Burkholderiales</taxon>
        <taxon>Burkholderiaceae</taxon>
        <taxon>Cupriavidus</taxon>
    </lineage>
</organism>
<reference evidence="1 2" key="1">
    <citation type="submission" date="2018-01" db="EMBL/GenBank/DDBJ databases">
        <authorList>
            <person name="Clerissi C."/>
        </authorList>
    </citation>
    <scope>NUCLEOTIDE SEQUENCE [LARGE SCALE GENOMIC DNA]</scope>
    <source>
        <strain evidence="1">Cupriavidus taiwanensis STM 6082</strain>
    </source>
</reference>
<protein>
    <submittedName>
        <fullName evidence="1">Uncharacterized protein</fullName>
    </submittedName>
</protein>
<proteinExistence type="predicted"/>
<sequence>MMKNSQTDACATQVRRCLSLLGLAFRVEQADFSADSWKLLLEKAKIVADSLVERRPDNPAAWVYVETVNEPPDANGWITGVRRVSNPYWIPKACLDELEALEQLLNDLPSRSSE</sequence>
<gene>
    <name evidence="1" type="ORF">CBM2605_A190095</name>
</gene>